<organism evidence="4 5">
    <name type="scientific">Clostridium intestinale DSM 6191</name>
    <dbReference type="NCBI Taxonomy" id="1121320"/>
    <lineage>
        <taxon>Bacteria</taxon>
        <taxon>Bacillati</taxon>
        <taxon>Bacillota</taxon>
        <taxon>Clostridia</taxon>
        <taxon>Eubacteriales</taxon>
        <taxon>Clostridiaceae</taxon>
        <taxon>Clostridium</taxon>
    </lineage>
</organism>
<dbReference type="PROSITE" id="PS01031">
    <property type="entry name" value="SHSP"/>
    <property type="match status" value="1"/>
</dbReference>
<dbReference type="EMBL" id="FQXU01000010">
    <property type="protein sequence ID" value="SHI26434.1"/>
    <property type="molecule type" value="Genomic_DNA"/>
</dbReference>
<evidence type="ECO:0000256" key="1">
    <source>
        <dbReference type="PROSITE-ProRule" id="PRU00285"/>
    </source>
</evidence>
<dbReference type="Proteomes" id="UP000184241">
    <property type="component" value="Unassembled WGS sequence"/>
</dbReference>
<evidence type="ECO:0000259" key="3">
    <source>
        <dbReference type="PROSITE" id="PS01031"/>
    </source>
</evidence>
<feature type="domain" description="SHSP" evidence="3">
    <location>
        <begin position="39"/>
        <end position="153"/>
    </location>
</feature>
<evidence type="ECO:0000313" key="5">
    <source>
        <dbReference type="Proteomes" id="UP000184241"/>
    </source>
</evidence>
<evidence type="ECO:0000313" key="4">
    <source>
        <dbReference type="EMBL" id="SHI26434.1"/>
    </source>
</evidence>
<name>A0A1M5ZQF4_9CLOT</name>
<dbReference type="SUPFAM" id="SSF49764">
    <property type="entry name" value="HSP20-like chaperones"/>
    <property type="match status" value="1"/>
</dbReference>
<dbReference type="AlphaFoldDB" id="A0A1M5ZQF4"/>
<dbReference type="InterPro" id="IPR008978">
    <property type="entry name" value="HSP20-like_chaperone"/>
</dbReference>
<proteinExistence type="inferred from homology"/>
<dbReference type="Gene3D" id="2.60.40.790">
    <property type="match status" value="1"/>
</dbReference>
<sequence>MFRMFPFMLNGINIFSGMFTDTFFNNMINQVLASSLVNERPREQDYSVEMKDHGDYYLLKGYLPGVSPKDISIDFERNRAILTIRRRQVYSNGLNVMMSIVETGGNLIKTFNIEEIDKSKIGAAFDRSILLLTLPKKKMIKKYEEEETPIIVDVDSYEVE</sequence>
<gene>
    <name evidence="4" type="ORF">SAMN02745941_03249</name>
</gene>
<protein>
    <submittedName>
        <fullName evidence="4">HSP20 family protein</fullName>
    </submittedName>
</protein>
<evidence type="ECO:0000256" key="2">
    <source>
        <dbReference type="RuleBase" id="RU003616"/>
    </source>
</evidence>
<accession>A0A1M5ZQF4</accession>
<reference evidence="4 5" key="1">
    <citation type="submission" date="2016-11" db="EMBL/GenBank/DDBJ databases">
        <authorList>
            <person name="Jaros S."/>
            <person name="Januszkiewicz K."/>
            <person name="Wedrychowicz H."/>
        </authorList>
    </citation>
    <scope>NUCLEOTIDE SEQUENCE [LARGE SCALE GENOMIC DNA]</scope>
    <source>
        <strain evidence="4 5">DSM 6191</strain>
    </source>
</reference>
<comment type="similarity">
    <text evidence="1 2">Belongs to the small heat shock protein (HSP20) family.</text>
</comment>
<dbReference type="RefSeq" id="WP_073021150.1">
    <property type="nucleotide sequence ID" value="NZ_FQXU01000010.1"/>
</dbReference>
<dbReference type="Pfam" id="PF00011">
    <property type="entry name" value="HSP20"/>
    <property type="match status" value="1"/>
</dbReference>
<dbReference type="InterPro" id="IPR002068">
    <property type="entry name" value="A-crystallin/Hsp20_dom"/>
</dbReference>
<dbReference type="CDD" id="cd06464">
    <property type="entry name" value="ACD_sHsps-like"/>
    <property type="match status" value="1"/>
</dbReference>